<evidence type="ECO:0000313" key="2">
    <source>
        <dbReference type="EMBL" id="CAA9236139.1"/>
    </source>
</evidence>
<evidence type="ECO:0000256" key="1">
    <source>
        <dbReference type="SAM" id="MobiDB-lite"/>
    </source>
</evidence>
<protein>
    <submittedName>
        <fullName evidence="2">Uncharacterized protein</fullName>
    </submittedName>
</protein>
<feature type="compositionally biased region" description="Low complexity" evidence="1">
    <location>
        <begin position="67"/>
        <end position="84"/>
    </location>
</feature>
<feature type="compositionally biased region" description="Basic residues" evidence="1">
    <location>
        <begin position="247"/>
        <end position="258"/>
    </location>
</feature>
<sequence length="258" mass="27155">GRRRRRRSEPARALGAVDRSAVAARDARRDRRAGGPGDRGGRRCRAHHAGRRQGPTGGGRHRGGAHARGPAAPARRRTGNPGAADPGRPDLRFPRWRPTLAEVRPAGRPPGCAQRAVAAAGPGRRGVGPADPGRLHDSLRPRQGRVLRRGVARGHPFRAPGGHLHAQRAGAGQCRAPGRAAAGGPDQPEVDRSGDRDPDGPHRRRCPARLRATAGDQPDPARQGGRGGRDPGGGGGPARPRSTGGRQPRRSRRGRRGV</sequence>
<feature type="non-terminal residue" evidence="2">
    <location>
        <position position="258"/>
    </location>
</feature>
<feature type="compositionally biased region" description="Basic residues" evidence="1">
    <location>
        <begin position="142"/>
        <end position="156"/>
    </location>
</feature>
<feature type="non-terminal residue" evidence="2">
    <location>
        <position position="1"/>
    </location>
</feature>
<organism evidence="2">
    <name type="scientific">uncultured Blastococcus sp</name>
    <dbReference type="NCBI Taxonomy" id="217144"/>
    <lineage>
        <taxon>Bacteria</taxon>
        <taxon>Bacillati</taxon>
        <taxon>Actinomycetota</taxon>
        <taxon>Actinomycetes</taxon>
        <taxon>Geodermatophilales</taxon>
        <taxon>Geodermatophilaceae</taxon>
        <taxon>Blastococcus</taxon>
        <taxon>environmental samples</taxon>
    </lineage>
</organism>
<feature type="region of interest" description="Disordered" evidence="1">
    <location>
        <begin position="1"/>
        <end position="258"/>
    </location>
</feature>
<accession>A0A6J4I027</accession>
<proteinExistence type="predicted"/>
<feature type="compositionally biased region" description="Low complexity" evidence="1">
    <location>
        <begin position="109"/>
        <end position="132"/>
    </location>
</feature>
<feature type="compositionally biased region" description="Basic residues" evidence="1">
    <location>
        <begin position="42"/>
        <end position="51"/>
    </location>
</feature>
<name>A0A6J4I027_9ACTN</name>
<feature type="compositionally biased region" description="Low complexity" evidence="1">
    <location>
        <begin position="15"/>
        <end position="24"/>
    </location>
</feature>
<reference evidence="2" key="1">
    <citation type="submission" date="2020-02" db="EMBL/GenBank/DDBJ databases">
        <authorList>
            <person name="Meier V. D."/>
        </authorList>
    </citation>
    <scope>NUCLEOTIDE SEQUENCE</scope>
    <source>
        <strain evidence="2">AVDCRST_MAG52</strain>
    </source>
</reference>
<feature type="compositionally biased region" description="Low complexity" evidence="1">
    <location>
        <begin position="167"/>
        <end position="187"/>
    </location>
</feature>
<dbReference type="AlphaFoldDB" id="A0A6J4I027"/>
<feature type="compositionally biased region" description="Gly residues" evidence="1">
    <location>
        <begin position="224"/>
        <end position="237"/>
    </location>
</feature>
<dbReference type="EMBL" id="CADCTN010000090">
    <property type="protein sequence ID" value="CAA9236139.1"/>
    <property type="molecule type" value="Genomic_DNA"/>
</dbReference>
<gene>
    <name evidence="2" type="ORF">AVDCRST_MAG52-1364</name>
</gene>
<feature type="compositionally biased region" description="Basic and acidic residues" evidence="1">
    <location>
        <begin position="189"/>
        <end position="201"/>
    </location>
</feature>